<dbReference type="AlphaFoldDB" id="A0A1G8YEU5"/>
<protein>
    <recommendedName>
        <fullName evidence="5">endopeptidase La</fullName>
        <ecNumber evidence="5">3.4.21.53</ecNumber>
    </recommendedName>
</protein>
<dbReference type="PROSITE" id="PS50045">
    <property type="entry name" value="SIGMA54_INTERACT_4"/>
    <property type="match status" value="1"/>
</dbReference>
<organism evidence="9 10">
    <name type="scientific">Natronincola ferrireducens</name>
    <dbReference type="NCBI Taxonomy" id="393762"/>
    <lineage>
        <taxon>Bacteria</taxon>
        <taxon>Bacillati</taxon>
        <taxon>Bacillota</taxon>
        <taxon>Clostridia</taxon>
        <taxon>Peptostreptococcales</taxon>
        <taxon>Natronincolaceae</taxon>
        <taxon>Natronincola</taxon>
    </lineage>
</organism>
<dbReference type="EMBL" id="FNFP01000001">
    <property type="protein sequence ID" value="SDK00745.1"/>
    <property type="molecule type" value="Genomic_DNA"/>
</dbReference>
<dbReference type="Gene3D" id="3.30.230.10">
    <property type="match status" value="1"/>
</dbReference>
<dbReference type="PROSITE" id="PS00676">
    <property type="entry name" value="SIGMA54_INTERACT_2"/>
    <property type="match status" value="1"/>
</dbReference>
<dbReference type="GO" id="GO:0004252">
    <property type="term" value="F:serine-type endopeptidase activity"/>
    <property type="evidence" value="ECO:0007669"/>
    <property type="project" value="UniProtKB-UniRule"/>
</dbReference>
<dbReference type="PRINTS" id="PR00830">
    <property type="entry name" value="ENDOLAPTASE"/>
</dbReference>
<dbReference type="InterPro" id="IPR000523">
    <property type="entry name" value="Mg_chelatse_chII-like_cat_dom"/>
</dbReference>
<dbReference type="SUPFAM" id="SSF54211">
    <property type="entry name" value="Ribosomal protein S5 domain 2-like"/>
    <property type="match status" value="1"/>
</dbReference>
<dbReference type="InterPro" id="IPR003593">
    <property type="entry name" value="AAA+_ATPase"/>
</dbReference>
<dbReference type="CDD" id="cd00009">
    <property type="entry name" value="AAA"/>
    <property type="match status" value="1"/>
</dbReference>
<feature type="active site" evidence="5">
    <location>
        <position position="446"/>
    </location>
</feature>
<accession>A0A1G8YEU5</accession>
<keyword evidence="3 5" id="KW-0720">Serine protease</keyword>
<dbReference type="Pfam" id="PF05362">
    <property type="entry name" value="Lon_C"/>
    <property type="match status" value="1"/>
</dbReference>
<dbReference type="STRING" id="393762.SAMN05660472_00504"/>
<keyword evidence="6" id="KW-0812">Transmembrane</keyword>
<feature type="transmembrane region" description="Helical" evidence="6">
    <location>
        <begin position="6"/>
        <end position="24"/>
    </location>
</feature>
<comment type="catalytic activity">
    <reaction evidence="5">
        <text>Hydrolysis of proteins in presence of ATP.</text>
        <dbReference type="EC" id="3.4.21.53"/>
    </reaction>
</comment>
<evidence type="ECO:0000313" key="9">
    <source>
        <dbReference type="EMBL" id="SDK00745.1"/>
    </source>
</evidence>
<dbReference type="PROSITE" id="PS51786">
    <property type="entry name" value="LON_PROTEOLYTIC"/>
    <property type="match status" value="1"/>
</dbReference>
<evidence type="ECO:0000256" key="4">
    <source>
        <dbReference type="ARBA" id="ARBA00026070"/>
    </source>
</evidence>
<feature type="active site" evidence="5">
    <location>
        <position position="489"/>
    </location>
</feature>
<evidence type="ECO:0000256" key="3">
    <source>
        <dbReference type="ARBA" id="ARBA00022825"/>
    </source>
</evidence>
<keyword evidence="1 5" id="KW-0645">Protease</keyword>
<keyword evidence="6" id="KW-1133">Transmembrane helix</keyword>
<name>A0A1G8YEU5_9FIRM</name>
<reference evidence="9 10" key="1">
    <citation type="submission" date="2016-10" db="EMBL/GenBank/DDBJ databases">
        <authorList>
            <person name="de Groot N.N."/>
        </authorList>
    </citation>
    <scope>NUCLEOTIDE SEQUENCE [LARGE SCALE GENOMIC DNA]</scope>
    <source>
        <strain evidence="9 10">DSM 18346</strain>
    </source>
</reference>
<evidence type="ECO:0000259" key="8">
    <source>
        <dbReference type="PROSITE" id="PS51786"/>
    </source>
</evidence>
<dbReference type="GO" id="GO:0030163">
    <property type="term" value="P:protein catabolic process"/>
    <property type="evidence" value="ECO:0007669"/>
    <property type="project" value="InterPro"/>
</dbReference>
<comment type="subunit">
    <text evidence="4">Homohexamer. Organized in a ring with a central cavity.</text>
</comment>
<evidence type="ECO:0000256" key="6">
    <source>
        <dbReference type="SAM" id="Phobius"/>
    </source>
</evidence>
<dbReference type="GO" id="GO:0005524">
    <property type="term" value="F:ATP binding"/>
    <property type="evidence" value="ECO:0007669"/>
    <property type="project" value="InterPro"/>
</dbReference>
<dbReference type="InterPro" id="IPR014251">
    <property type="entry name" value="Spore_LonB"/>
</dbReference>
<dbReference type="InterPro" id="IPR027417">
    <property type="entry name" value="P-loop_NTPase"/>
</dbReference>
<evidence type="ECO:0000256" key="5">
    <source>
        <dbReference type="PROSITE-ProRule" id="PRU01122"/>
    </source>
</evidence>
<dbReference type="InterPro" id="IPR014721">
    <property type="entry name" value="Ribsml_uS5_D2-typ_fold_subgr"/>
</dbReference>
<evidence type="ECO:0000313" key="10">
    <source>
        <dbReference type="Proteomes" id="UP000198718"/>
    </source>
</evidence>
<gene>
    <name evidence="9" type="ORF">SAMN05660472_00504</name>
</gene>
<dbReference type="InterPro" id="IPR002078">
    <property type="entry name" value="Sigma_54_int"/>
</dbReference>
<feature type="domain" description="Lon proteolytic" evidence="8">
    <location>
        <begin position="347"/>
        <end position="535"/>
    </location>
</feature>
<dbReference type="PANTHER" id="PTHR10046">
    <property type="entry name" value="ATP DEPENDENT LON PROTEASE FAMILY MEMBER"/>
    <property type="match status" value="1"/>
</dbReference>
<dbReference type="RefSeq" id="WP_330386451.1">
    <property type="nucleotide sequence ID" value="NZ_FNFP01000001.1"/>
</dbReference>
<proteinExistence type="inferred from homology"/>
<dbReference type="InterPro" id="IPR027065">
    <property type="entry name" value="Lon_Prtase"/>
</dbReference>
<dbReference type="InterPro" id="IPR008269">
    <property type="entry name" value="Lon_proteolytic"/>
</dbReference>
<dbReference type="GO" id="GO:0006508">
    <property type="term" value="P:proteolysis"/>
    <property type="evidence" value="ECO:0007669"/>
    <property type="project" value="UniProtKB-KW"/>
</dbReference>
<dbReference type="GO" id="GO:0004176">
    <property type="term" value="F:ATP-dependent peptidase activity"/>
    <property type="evidence" value="ECO:0007669"/>
    <property type="project" value="UniProtKB-UniRule"/>
</dbReference>
<keyword evidence="10" id="KW-1185">Reference proteome</keyword>
<evidence type="ECO:0000259" key="7">
    <source>
        <dbReference type="PROSITE" id="PS50045"/>
    </source>
</evidence>
<evidence type="ECO:0000256" key="1">
    <source>
        <dbReference type="ARBA" id="ARBA00022670"/>
    </source>
</evidence>
<dbReference type="InterPro" id="IPR008268">
    <property type="entry name" value="Peptidase_S16_AS"/>
</dbReference>
<keyword evidence="6" id="KW-0472">Membrane</keyword>
<dbReference type="GO" id="GO:0006355">
    <property type="term" value="P:regulation of DNA-templated transcription"/>
    <property type="evidence" value="ECO:0007669"/>
    <property type="project" value="InterPro"/>
</dbReference>
<evidence type="ECO:0000256" key="2">
    <source>
        <dbReference type="ARBA" id="ARBA00022801"/>
    </source>
</evidence>
<sequence>MPNIFFLVQFFFAVVIGLYFLGLLKNQQGNKSAIEKESKKEMEKLRKLRESALTMPLAEQTRPTSFDDIIGQEDGLKALKAALCSPNPQHVLIYGPPGVGKTAAARVVLEEAKKSDLSPFNEESKFIEMDATTLRFDDRGIADPLMGSVHDPIYQGAGPLGQAGIPQPKPGAVTKAHGGILFLDEIGELHPVQINKLLKVLEDRKVYLESAYYHAEDENIPQHIHEIFQKGLPADFRLVGATTKSPGDLPPALRSRCVEIYFRPLKSEEIGLIVKNACKKSHFEIEERAIEEIKKYASNGREAINIIQITTGLALTEGRKKISLTDIQWVVESGEYSPRPCKKVGAKPSIGFVNGLAVYGANMGMVIEIEVSAIQLPTKGKGRIIVTGIIDREETNGPGRSFQRRSTASDSVDNVLTVMKKFLKIDAKDYDIHVNFPGGTPIDGPSAGITMVTAIYSAITNQPIDNYLAMTGEISIRGGVKPVGAIPAKIEAAKEAGCTRILIPKDNYQERFKEYNIEVIPVEDIEEVIRLATTQKPATNKRTPSTDNIDFAAALGSKEKK</sequence>
<dbReference type="Pfam" id="PF01078">
    <property type="entry name" value="Mg_chelatase"/>
    <property type="match status" value="1"/>
</dbReference>
<dbReference type="SMART" id="SM00382">
    <property type="entry name" value="AAA"/>
    <property type="match status" value="1"/>
</dbReference>
<dbReference type="Gene3D" id="3.40.50.300">
    <property type="entry name" value="P-loop containing nucleotide triphosphate hydrolases"/>
    <property type="match status" value="2"/>
</dbReference>
<dbReference type="EC" id="3.4.21.53" evidence="5"/>
<dbReference type="InterPro" id="IPR025943">
    <property type="entry name" value="Sigma_54_int_dom_ATP-bd_2"/>
</dbReference>
<feature type="domain" description="Sigma-54 factor interaction" evidence="7">
    <location>
        <begin position="91"/>
        <end position="263"/>
    </location>
</feature>
<dbReference type="Proteomes" id="UP000198718">
    <property type="component" value="Unassembled WGS sequence"/>
</dbReference>
<dbReference type="InterPro" id="IPR020568">
    <property type="entry name" value="Ribosomal_Su5_D2-typ_SF"/>
</dbReference>
<dbReference type="SUPFAM" id="SSF52540">
    <property type="entry name" value="P-loop containing nucleoside triphosphate hydrolases"/>
    <property type="match status" value="1"/>
</dbReference>
<dbReference type="NCBIfam" id="TIGR02902">
    <property type="entry name" value="spore_lonB"/>
    <property type="match status" value="1"/>
</dbReference>
<comment type="similarity">
    <text evidence="5">Belongs to the peptidase S16 family.</text>
</comment>
<keyword evidence="2 5" id="KW-0378">Hydrolase</keyword>
<dbReference type="PROSITE" id="PS01046">
    <property type="entry name" value="LON_SER"/>
    <property type="match status" value="1"/>
</dbReference>